<feature type="compositionally biased region" description="Polar residues" evidence="4">
    <location>
        <begin position="888"/>
        <end position="903"/>
    </location>
</feature>
<feature type="domain" description="F-box" evidence="5">
    <location>
        <begin position="540"/>
        <end position="586"/>
    </location>
</feature>
<dbReference type="InterPro" id="IPR001810">
    <property type="entry name" value="F-box_dom"/>
</dbReference>
<dbReference type="PANTHER" id="PTHR44436">
    <property type="entry name" value="F-BOX/WD REPEAT-CONTAINING PROTEIN 2"/>
    <property type="match status" value="1"/>
</dbReference>
<dbReference type="InterPro" id="IPR036047">
    <property type="entry name" value="F-box-like_dom_sf"/>
</dbReference>
<accession>A0A9P6U7M4</accession>
<name>A0A9P6U7M4_9FUNG</name>
<evidence type="ECO:0000256" key="3">
    <source>
        <dbReference type="PROSITE-ProRule" id="PRU00221"/>
    </source>
</evidence>
<dbReference type="Proteomes" id="UP000726737">
    <property type="component" value="Unassembled WGS sequence"/>
</dbReference>
<dbReference type="InterPro" id="IPR036322">
    <property type="entry name" value="WD40_repeat_dom_sf"/>
</dbReference>
<dbReference type="InterPro" id="IPR042627">
    <property type="entry name" value="FBXW2"/>
</dbReference>
<dbReference type="AlphaFoldDB" id="A0A9P6U7M4"/>
<dbReference type="InterPro" id="IPR015943">
    <property type="entry name" value="WD40/YVTN_repeat-like_dom_sf"/>
</dbReference>
<dbReference type="PANTHER" id="PTHR44436:SF1">
    <property type="entry name" value="F-BOX_WD REPEAT-CONTAINING PROTEIN 2"/>
    <property type="match status" value="1"/>
</dbReference>
<dbReference type="PROSITE" id="PS50181">
    <property type="entry name" value="FBOX"/>
    <property type="match status" value="1"/>
</dbReference>
<sequence>MEFTFTPPNAPTSNFAATGQVVTTASTSAPTETQSGTSINVGSFQNRASSATSHGAPPTYERVSLKRSHGVGETKQWRKRLITEIEDRIKDRRASIYNARRTGLEQQHTSASAIVPHNTQALPVAASVQRDSAGSTTGMAVNSAEEEKRIIAEVWEAFKNEHYEALSQAFQGMTDQEIEDVENEILQHNYESTDYDPTYDIVADMEEHDMEQTIEHYMRLESFAPSESSELDETAAAMSLSITLLTGTPCFRCRQDQLQIEPMTPGLTGNARISCRTCRFGLEKESLVYIANTGRNHSQGCSSPKKSRIDSMQLQAERDHFVHSGIGGGSSSSSSASSPSCSPPKDSLLSLIRVNNLKKPKTKQRDKEKEKELKERKDVSLAMDDGLPHVQVDQPTISMDLTIEPMTASSTTPSYKSLRATSSATTPIAPAGGLLPDTHSFTNSGNVRNNTSINKVDAHNSANKQQETLQLKEITTSQGGQQQIPTPSTHTNIPKPISSLSTLAAGHTQTLLQRTLAEPYSPLYPYALEIGPANAFSSAADRLSRLPSELFFNVLCQLGALDLSRVAQVSKFYARMVSDSGVWRVKSVEHPLFSERHVQGRRSDVPWLAYYKFLHQSSLIVKQNWQDARPQSVHVLEGHTGLISSQEMTIWTLVTASTDSTVRVWDLRTLQCIQVLRSKHALTCVSQSERAGAVCARTSFGALCIWDIRTGELILQDDSAMPAIASFIYMDECYIGYGQCDGMVTIFDWSSRKELEVVGTYQAHEGDVIHISIRNHKYVISASTNGETLVYSLPRSCIVERILLPHATQAIQFTPTIHGDKAMFSTRDAVYEYELMLDHLPFGHEQKQPIGHSKENHVSPTDNVSLEQHEQTGAASLVTGRTALPGQGWSTRTAVRGSASNHSAPIHLRPPLPSTSRTAPSSGRVWKPSNSLLAQIRQRVACTGKAFDSERQIIPTRFPRLASIYCLPRTCHTLDHGTTSARDSYGIFMPINCTHLDEMSVYTRATKQIKRIRGPAVSNILSGALRNRYYTTMECNQHCAVVASGEKIYVISFLPRGI</sequence>
<keyword evidence="7" id="KW-1185">Reference proteome</keyword>
<proteinExistence type="predicted"/>
<dbReference type="SUPFAM" id="SSF81383">
    <property type="entry name" value="F-box domain"/>
    <property type="match status" value="1"/>
</dbReference>
<dbReference type="EMBL" id="JAAAJA010000058">
    <property type="protein sequence ID" value="KAG0264092.1"/>
    <property type="molecule type" value="Genomic_DNA"/>
</dbReference>
<gene>
    <name evidence="6" type="ORF">BG011_007487</name>
</gene>
<evidence type="ECO:0000256" key="4">
    <source>
        <dbReference type="SAM" id="MobiDB-lite"/>
    </source>
</evidence>
<dbReference type="Pfam" id="PF12937">
    <property type="entry name" value="F-box-like"/>
    <property type="match status" value="1"/>
</dbReference>
<dbReference type="Gene3D" id="2.130.10.10">
    <property type="entry name" value="YVTN repeat-like/Quinoprotein amine dehydrogenase"/>
    <property type="match status" value="1"/>
</dbReference>
<dbReference type="PROSITE" id="PS50294">
    <property type="entry name" value="WD_REPEATS_REGION"/>
    <property type="match status" value="1"/>
</dbReference>
<feature type="region of interest" description="Disordered" evidence="4">
    <location>
        <begin position="46"/>
        <end position="74"/>
    </location>
</feature>
<evidence type="ECO:0000313" key="6">
    <source>
        <dbReference type="EMBL" id="KAG0264092.1"/>
    </source>
</evidence>
<dbReference type="SUPFAM" id="SSF50978">
    <property type="entry name" value="WD40 repeat-like"/>
    <property type="match status" value="1"/>
</dbReference>
<organism evidence="6 7">
    <name type="scientific">Mortierella polycephala</name>
    <dbReference type="NCBI Taxonomy" id="41804"/>
    <lineage>
        <taxon>Eukaryota</taxon>
        <taxon>Fungi</taxon>
        <taxon>Fungi incertae sedis</taxon>
        <taxon>Mucoromycota</taxon>
        <taxon>Mortierellomycotina</taxon>
        <taxon>Mortierellomycetes</taxon>
        <taxon>Mortierellales</taxon>
        <taxon>Mortierellaceae</taxon>
        <taxon>Mortierella</taxon>
    </lineage>
</organism>
<feature type="region of interest" description="Disordered" evidence="4">
    <location>
        <begin position="322"/>
        <end position="380"/>
    </location>
</feature>
<feature type="region of interest" description="Disordered" evidence="4">
    <location>
        <begin position="879"/>
        <end position="926"/>
    </location>
</feature>
<dbReference type="Gene3D" id="1.20.1280.50">
    <property type="match status" value="1"/>
</dbReference>
<dbReference type="InterPro" id="IPR001680">
    <property type="entry name" value="WD40_rpt"/>
</dbReference>
<evidence type="ECO:0000256" key="2">
    <source>
        <dbReference type="ARBA" id="ARBA00022737"/>
    </source>
</evidence>
<keyword evidence="2" id="KW-0677">Repeat</keyword>
<dbReference type="OrthoDB" id="1065058at2759"/>
<reference evidence="6" key="1">
    <citation type="journal article" date="2020" name="Fungal Divers.">
        <title>Resolving the Mortierellaceae phylogeny through synthesis of multi-gene phylogenetics and phylogenomics.</title>
        <authorList>
            <person name="Vandepol N."/>
            <person name="Liber J."/>
            <person name="Desiro A."/>
            <person name="Na H."/>
            <person name="Kennedy M."/>
            <person name="Barry K."/>
            <person name="Grigoriev I.V."/>
            <person name="Miller A.N."/>
            <person name="O'Donnell K."/>
            <person name="Stajich J.E."/>
            <person name="Bonito G."/>
        </authorList>
    </citation>
    <scope>NUCLEOTIDE SEQUENCE</scope>
    <source>
        <strain evidence="6">KOD948</strain>
    </source>
</reference>
<feature type="repeat" description="WD" evidence="3">
    <location>
        <begin position="636"/>
        <end position="675"/>
    </location>
</feature>
<comment type="caution">
    <text evidence="6">The sequence shown here is derived from an EMBL/GenBank/DDBJ whole genome shotgun (WGS) entry which is preliminary data.</text>
</comment>
<protein>
    <recommendedName>
        <fullName evidence="5">F-box domain-containing protein</fullName>
    </recommendedName>
</protein>
<dbReference type="PROSITE" id="PS00678">
    <property type="entry name" value="WD_REPEATS_1"/>
    <property type="match status" value="1"/>
</dbReference>
<keyword evidence="1 3" id="KW-0853">WD repeat</keyword>
<dbReference type="InterPro" id="IPR019775">
    <property type="entry name" value="WD40_repeat_CS"/>
</dbReference>
<feature type="compositionally biased region" description="Low complexity" evidence="4">
    <location>
        <begin position="331"/>
        <end position="351"/>
    </location>
</feature>
<evidence type="ECO:0000313" key="7">
    <source>
        <dbReference type="Proteomes" id="UP000726737"/>
    </source>
</evidence>
<feature type="compositionally biased region" description="Basic and acidic residues" evidence="4">
    <location>
        <begin position="363"/>
        <end position="379"/>
    </location>
</feature>
<dbReference type="PROSITE" id="PS50082">
    <property type="entry name" value="WD_REPEATS_2"/>
    <property type="match status" value="1"/>
</dbReference>
<evidence type="ECO:0000256" key="1">
    <source>
        <dbReference type="ARBA" id="ARBA00022574"/>
    </source>
</evidence>
<dbReference type="SMART" id="SM00320">
    <property type="entry name" value="WD40"/>
    <property type="match status" value="2"/>
</dbReference>
<evidence type="ECO:0000259" key="5">
    <source>
        <dbReference type="PROSITE" id="PS50181"/>
    </source>
</evidence>